<sequence length="21" mass="2321">MADVIDKPLFVVPTQISMKTS</sequence>
<protein>
    <submittedName>
        <fullName evidence="1">Uncharacterized protein</fullName>
    </submittedName>
</protein>
<dbReference type="AlphaFoldDB" id="A0A2P2N783"/>
<reference evidence="1" key="1">
    <citation type="submission" date="2018-02" db="EMBL/GenBank/DDBJ databases">
        <title>Rhizophora mucronata_Transcriptome.</title>
        <authorList>
            <person name="Meera S.P."/>
            <person name="Sreeshan A."/>
            <person name="Augustine A."/>
        </authorList>
    </citation>
    <scope>NUCLEOTIDE SEQUENCE</scope>
    <source>
        <tissue evidence="1">Leaf</tissue>
    </source>
</reference>
<evidence type="ECO:0000313" key="1">
    <source>
        <dbReference type="EMBL" id="MBX38359.1"/>
    </source>
</evidence>
<proteinExistence type="predicted"/>
<name>A0A2P2N783_RHIMU</name>
<dbReference type="EMBL" id="GGEC01057875">
    <property type="protein sequence ID" value="MBX38359.1"/>
    <property type="molecule type" value="Transcribed_RNA"/>
</dbReference>
<organism evidence="1">
    <name type="scientific">Rhizophora mucronata</name>
    <name type="common">Asiatic mangrove</name>
    <dbReference type="NCBI Taxonomy" id="61149"/>
    <lineage>
        <taxon>Eukaryota</taxon>
        <taxon>Viridiplantae</taxon>
        <taxon>Streptophyta</taxon>
        <taxon>Embryophyta</taxon>
        <taxon>Tracheophyta</taxon>
        <taxon>Spermatophyta</taxon>
        <taxon>Magnoliopsida</taxon>
        <taxon>eudicotyledons</taxon>
        <taxon>Gunneridae</taxon>
        <taxon>Pentapetalae</taxon>
        <taxon>rosids</taxon>
        <taxon>fabids</taxon>
        <taxon>Malpighiales</taxon>
        <taxon>Rhizophoraceae</taxon>
        <taxon>Rhizophora</taxon>
    </lineage>
</organism>
<accession>A0A2P2N783</accession>